<dbReference type="OrthoDB" id="6105938at2759"/>
<feature type="domain" description="C2H2-type" evidence="6">
    <location>
        <begin position="134"/>
        <end position="159"/>
    </location>
</feature>
<sequence>MASTGNNRYALFVEKDEHAAPPRRTAADASRNPFLNQVADDSIPWQEVKKRGAPTTQLPSAPKPNALAIRDQTRNASAQSAAANRARTVSASTTDPTGKAYDPYENWCGVCSMKLPSKAMLLSHIKQSQSDHKHYCNLCKRVFKDRNGLKNHVENSWGHGVCCNLCLSAFNNEWGLKNHFENNYAVGHQFACLTCLLGFRTQAELEKHLQLAAKHTWCESCQRRFHNQDERDEHWHKTQKHRHCLQPGCDFDGPEEAVLEEHLKRDHFQCVGCKRIFQSQTKLNNHAENCKFTVTCPQCREPYAGQAQLALHLEHCFFCEQCTFSTHHEGNYLIHMTKHASATIQCWGCDAPMRTYSSLINHLESGKCPKFPDPSRLILCLGTWWYSPLFMDLDLHAQIRTSRVNPALMRQWMDDGVITPFICRDANCEKVFGHLSSLVLHCESQACGWDIARLNMPALEKEFRQMCLRRDSASA</sequence>
<feature type="domain" description="C2H2-type" evidence="6">
    <location>
        <begin position="161"/>
        <end position="188"/>
    </location>
</feature>
<evidence type="ECO:0000256" key="4">
    <source>
        <dbReference type="ARBA" id="ARBA00022833"/>
    </source>
</evidence>
<name>A0A7U2F2K9_PHANO</name>
<proteinExistence type="predicted"/>
<accession>A0A7U2F2K9</accession>
<feature type="domain" description="C2H2-type" evidence="6">
    <location>
        <begin position="106"/>
        <end position="132"/>
    </location>
</feature>
<keyword evidence="2" id="KW-0677">Repeat</keyword>
<feature type="compositionally biased region" description="Low complexity" evidence="5">
    <location>
        <begin position="74"/>
        <end position="88"/>
    </location>
</feature>
<dbReference type="EMBL" id="CP069029">
    <property type="protein sequence ID" value="QRC97311.1"/>
    <property type="molecule type" value="Genomic_DNA"/>
</dbReference>
<feature type="domain" description="C2H2-type" evidence="6">
    <location>
        <begin position="190"/>
        <end position="215"/>
    </location>
</feature>
<evidence type="ECO:0000256" key="1">
    <source>
        <dbReference type="ARBA" id="ARBA00022723"/>
    </source>
</evidence>
<reference evidence="8" key="1">
    <citation type="journal article" date="2021" name="BMC Genomics">
        <title>Chromosome-level genome assembly and manually-curated proteome of model necrotroph Parastagonospora nodorum Sn15 reveals a genome-wide trove of candidate effector homologs, and redundancy of virulence-related functions within an accessory chromosome.</title>
        <authorList>
            <person name="Bertazzoni S."/>
            <person name="Jones D.A.B."/>
            <person name="Phan H.T."/>
            <person name="Tan K.-C."/>
            <person name="Hane J.K."/>
        </authorList>
    </citation>
    <scope>NUCLEOTIDE SEQUENCE [LARGE SCALE GENOMIC DNA]</scope>
    <source>
        <strain evidence="8">SN15 / ATCC MYA-4574 / FGSC 10173)</strain>
    </source>
</reference>
<keyword evidence="1" id="KW-0479">Metal-binding</keyword>
<evidence type="ECO:0000313" key="7">
    <source>
        <dbReference type="EMBL" id="QRC97311.1"/>
    </source>
</evidence>
<dbReference type="VEuPathDB" id="FungiDB:JI435_089060"/>
<dbReference type="SUPFAM" id="SSF57667">
    <property type="entry name" value="beta-beta-alpha zinc fingers"/>
    <property type="match status" value="1"/>
</dbReference>
<protein>
    <recommendedName>
        <fullName evidence="6">C2H2-type domain-containing protein</fullName>
    </recommendedName>
</protein>
<keyword evidence="8" id="KW-1185">Reference proteome</keyword>
<dbReference type="SMART" id="SM00355">
    <property type="entry name" value="ZnF_C2H2"/>
    <property type="match status" value="9"/>
</dbReference>
<dbReference type="AlphaFoldDB" id="A0A7U2F2K9"/>
<dbReference type="InterPro" id="IPR036236">
    <property type="entry name" value="Znf_C2H2_sf"/>
</dbReference>
<dbReference type="InterPro" id="IPR013087">
    <property type="entry name" value="Znf_C2H2_type"/>
</dbReference>
<feature type="region of interest" description="Disordered" evidence="5">
    <location>
        <begin position="1"/>
        <end position="42"/>
    </location>
</feature>
<feature type="region of interest" description="Disordered" evidence="5">
    <location>
        <begin position="72"/>
        <end position="95"/>
    </location>
</feature>
<dbReference type="GO" id="GO:0008270">
    <property type="term" value="F:zinc ion binding"/>
    <property type="evidence" value="ECO:0007669"/>
    <property type="project" value="UniProtKB-KW"/>
</dbReference>
<feature type="domain" description="C2H2-type" evidence="6">
    <location>
        <begin position="421"/>
        <end position="443"/>
    </location>
</feature>
<evidence type="ECO:0000259" key="6">
    <source>
        <dbReference type="SMART" id="SM00355"/>
    </source>
</evidence>
<evidence type="ECO:0000313" key="8">
    <source>
        <dbReference type="Proteomes" id="UP000663193"/>
    </source>
</evidence>
<dbReference type="Proteomes" id="UP000663193">
    <property type="component" value="Chromosome 7"/>
</dbReference>
<feature type="domain" description="C2H2-type" evidence="6">
    <location>
        <begin position="294"/>
        <end position="315"/>
    </location>
</feature>
<dbReference type="PANTHER" id="PTHR24379:SF121">
    <property type="entry name" value="C2H2-TYPE DOMAIN-CONTAINING PROTEIN"/>
    <property type="match status" value="1"/>
</dbReference>
<evidence type="ECO:0000256" key="3">
    <source>
        <dbReference type="ARBA" id="ARBA00022771"/>
    </source>
</evidence>
<evidence type="ECO:0000256" key="2">
    <source>
        <dbReference type="ARBA" id="ARBA00022737"/>
    </source>
</evidence>
<organism evidence="7 8">
    <name type="scientific">Phaeosphaeria nodorum (strain SN15 / ATCC MYA-4574 / FGSC 10173)</name>
    <name type="common">Glume blotch fungus</name>
    <name type="synonym">Parastagonospora nodorum</name>
    <dbReference type="NCBI Taxonomy" id="321614"/>
    <lineage>
        <taxon>Eukaryota</taxon>
        <taxon>Fungi</taxon>
        <taxon>Dikarya</taxon>
        <taxon>Ascomycota</taxon>
        <taxon>Pezizomycotina</taxon>
        <taxon>Dothideomycetes</taxon>
        <taxon>Pleosporomycetidae</taxon>
        <taxon>Pleosporales</taxon>
        <taxon>Pleosporineae</taxon>
        <taxon>Phaeosphaeriaceae</taxon>
        <taxon>Parastagonospora</taxon>
    </lineage>
</organism>
<dbReference type="PANTHER" id="PTHR24379">
    <property type="entry name" value="KRAB AND ZINC FINGER DOMAIN-CONTAINING"/>
    <property type="match status" value="1"/>
</dbReference>
<evidence type="ECO:0000256" key="5">
    <source>
        <dbReference type="SAM" id="MobiDB-lite"/>
    </source>
</evidence>
<keyword evidence="3" id="KW-0863">Zinc-finger</keyword>
<feature type="domain" description="C2H2-type" evidence="6">
    <location>
        <begin position="268"/>
        <end position="288"/>
    </location>
</feature>
<gene>
    <name evidence="7" type="ORF">JI435_089060</name>
</gene>
<dbReference type="Gene3D" id="3.30.160.60">
    <property type="entry name" value="Classic Zinc Finger"/>
    <property type="match status" value="2"/>
</dbReference>
<feature type="domain" description="C2H2-type" evidence="6">
    <location>
        <begin position="242"/>
        <end position="267"/>
    </location>
</feature>
<dbReference type="Pfam" id="PF12874">
    <property type="entry name" value="zf-met"/>
    <property type="match status" value="1"/>
</dbReference>
<keyword evidence="4" id="KW-0862">Zinc</keyword>
<feature type="domain" description="C2H2-type" evidence="6">
    <location>
        <begin position="317"/>
        <end position="339"/>
    </location>
</feature>